<dbReference type="SUPFAM" id="SSF53098">
    <property type="entry name" value="Ribonuclease H-like"/>
    <property type="match status" value="1"/>
</dbReference>
<dbReference type="AlphaFoldDB" id="A0A1Y6G949"/>
<feature type="compositionally biased region" description="Basic residues" evidence="1">
    <location>
        <begin position="751"/>
        <end position="762"/>
    </location>
</feature>
<evidence type="ECO:0000313" key="4">
    <source>
        <dbReference type="Proteomes" id="UP000194474"/>
    </source>
</evidence>
<evidence type="ECO:0000256" key="1">
    <source>
        <dbReference type="SAM" id="MobiDB-lite"/>
    </source>
</evidence>
<protein>
    <submittedName>
        <fullName evidence="3">Integrase core domain-containing protein</fullName>
    </submittedName>
</protein>
<name>A0A1Y6G949_9HYPH</name>
<keyword evidence="4" id="KW-1185">Reference proteome</keyword>
<proteinExistence type="predicted"/>
<organism evidence="3 4">
    <name type="scientific">Devosia lucknowensis</name>
    <dbReference type="NCBI Taxonomy" id="1096929"/>
    <lineage>
        <taxon>Bacteria</taxon>
        <taxon>Pseudomonadati</taxon>
        <taxon>Pseudomonadota</taxon>
        <taxon>Alphaproteobacteria</taxon>
        <taxon>Hyphomicrobiales</taxon>
        <taxon>Devosiaceae</taxon>
        <taxon>Devosia</taxon>
    </lineage>
</organism>
<evidence type="ECO:0000259" key="2">
    <source>
        <dbReference type="PROSITE" id="PS50994"/>
    </source>
</evidence>
<dbReference type="OrthoDB" id="5287589at2"/>
<feature type="compositionally biased region" description="Polar residues" evidence="1">
    <location>
        <begin position="764"/>
        <end position="797"/>
    </location>
</feature>
<dbReference type="InterPro" id="IPR036397">
    <property type="entry name" value="RNaseH_sf"/>
</dbReference>
<dbReference type="InterPro" id="IPR001584">
    <property type="entry name" value="Integrase_cat-core"/>
</dbReference>
<sequence>MSANTPKKNVFGRYDRILIGPATYRYVRKDENGDHQLQLAVDGLLQHSYRRITDAQIAEQQRRKNFKVEPKYFAKALDELRARNDSSDLLALSEDDARSVLWKLEWCRCFHEARTSPSSGFRPNITPKDLKTFIDTFKAEINRWYLRRFSEPRPAGRPVVVGYDDNGEDVKERKPFDHPSPSTLRNWLRLYERAGDRMAAFAPRYYRCGNRKQLDTEYSRIIDKCVLHYADRSQPTRRDILDLVEIEIHKLRKRRKEPLKLVSQSTVDRRIAKLEPFYVEMGRYGKDRTMRKYLMVGRGVEVDLPFERVEMDDWEVDLQTLAVDAGTWENMNEQQRAAVKRVRCIVTAAIDVKTRCIVGINVSETAPSTPAAKAALRTITQDKTALAKYAGAQDPWEMHGRPDGLFTDGGSVFMGEFRDAAMHCGIEFTRPDPDPRQRGHIEAFFRYLRRVCRFFTGQTFSNSVAKADYTAEEYASLTVEEFRKAVIKFIVDVYHNKPHRGLRRLTPRAAWERDTAEYSPAQVTDAQRLYAFGFRHPDVSLDKQGVLYLDISYRSDPLSELLKKLGSSAKVDLVIDPENLGQVFVHVPRTYQKHMRAFAPIEMHGQFLEVPAHNSRFKGKTLAEHLLLNEGINQFVREQNRKKQTIRIESNESLTLSGRRAAVRAGVPSHSLTAKDYEVVTPRYRRKVRQSTGEDPIAKESTPSGEAGFGKIIGVSKRTRPRPERSEQMSSSDEPPDADEQQPAPPAKTNPKPKARKVKGARTARSTQRKPASSVPTAQQSSWVPRPSKSINQGDDD</sequence>
<dbReference type="PROSITE" id="PS50994">
    <property type="entry name" value="INTEGRASE"/>
    <property type="match status" value="1"/>
</dbReference>
<dbReference type="EMBL" id="FXWK01000002">
    <property type="protein sequence ID" value="SMQ85903.1"/>
    <property type="molecule type" value="Genomic_DNA"/>
</dbReference>
<accession>A0A1Y6G949</accession>
<evidence type="ECO:0000313" key="3">
    <source>
        <dbReference type="EMBL" id="SMQ85903.1"/>
    </source>
</evidence>
<dbReference type="GO" id="GO:0003676">
    <property type="term" value="F:nucleic acid binding"/>
    <property type="evidence" value="ECO:0007669"/>
    <property type="project" value="InterPro"/>
</dbReference>
<gene>
    <name evidence="3" type="ORF">SAMN06295905_3198</name>
</gene>
<dbReference type="GO" id="GO:0015074">
    <property type="term" value="P:DNA integration"/>
    <property type="evidence" value="ECO:0007669"/>
    <property type="project" value="InterPro"/>
</dbReference>
<feature type="domain" description="Integrase catalytic" evidence="2">
    <location>
        <begin position="301"/>
        <end position="515"/>
    </location>
</feature>
<reference evidence="4" key="1">
    <citation type="submission" date="2017-04" db="EMBL/GenBank/DDBJ databases">
        <authorList>
            <person name="Varghese N."/>
            <person name="Submissions S."/>
        </authorList>
    </citation>
    <scope>NUCLEOTIDE SEQUENCE [LARGE SCALE GENOMIC DNA]</scope>
</reference>
<dbReference type="RefSeq" id="WP_086471531.1">
    <property type="nucleotide sequence ID" value="NZ_FXWK01000002.1"/>
</dbReference>
<dbReference type="Proteomes" id="UP000194474">
    <property type="component" value="Unassembled WGS sequence"/>
</dbReference>
<dbReference type="Gene3D" id="3.30.420.10">
    <property type="entry name" value="Ribonuclease H-like superfamily/Ribonuclease H"/>
    <property type="match status" value="1"/>
</dbReference>
<feature type="region of interest" description="Disordered" evidence="1">
    <location>
        <begin position="685"/>
        <end position="797"/>
    </location>
</feature>
<dbReference type="InterPro" id="IPR012337">
    <property type="entry name" value="RNaseH-like_sf"/>
</dbReference>